<evidence type="ECO:0000313" key="10">
    <source>
        <dbReference type="EMBL" id="QDV05504.1"/>
    </source>
</evidence>
<dbReference type="InterPro" id="IPR009056">
    <property type="entry name" value="Cyt_c-like_dom"/>
</dbReference>
<dbReference type="AlphaFoldDB" id="A0A518EN46"/>
<dbReference type="GO" id="GO:0004130">
    <property type="term" value="F:cytochrome-c peroxidase activity"/>
    <property type="evidence" value="ECO:0007669"/>
    <property type="project" value="UniProtKB-EC"/>
</dbReference>
<name>A0A518EN46_9BACT</name>
<dbReference type="InterPro" id="IPR004852">
    <property type="entry name" value="Di-haem_cyt_c_peroxidsae"/>
</dbReference>
<evidence type="ECO:0000259" key="9">
    <source>
        <dbReference type="PROSITE" id="PS51007"/>
    </source>
</evidence>
<dbReference type="Proteomes" id="UP000320390">
    <property type="component" value="Chromosome"/>
</dbReference>
<keyword evidence="10" id="KW-0575">Peroxidase</keyword>
<feature type="region of interest" description="Disordered" evidence="8">
    <location>
        <begin position="354"/>
        <end position="381"/>
    </location>
</feature>
<reference evidence="10 11" key="1">
    <citation type="submission" date="2019-02" db="EMBL/GenBank/DDBJ databases">
        <title>Deep-cultivation of Planctomycetes and their phenomic and genomic characterization uncovers novel biology.</title>
        <authorList>
            <person name="Wiegand S."/>
            <person name="Jogler M."/>
            <person name="Boedeker C."/>
            <person name="Pinto D."/>
            <person name="Vollmers J."/>
            <person name="Rivas-Marin E."/>
            <person name="Kohn T."/>
            <person name="Peeters S.H."/>
            <person name="Heuer A."/>
            <person name="Rast P."/>
            <person name="Oberbeckmann S."/>
            <person name="Bunk B."/>
            <person name="Jeske O."/>
            <person name="Meyerdierks A."/>
            <person name="Storesund J.E."/>
            <person name="Kallscheuer N."/>
            <person name="Luecker S."/>
            <person name="Lage O.M."/>
            <person name="Pohl T."/>
            <person name="Merkel B.J."/>
            <person name="Hornburger P."/>
            <person name="Mueller R.-W."/>
            <person name="Bruemmer F."/>
            <person name="Labrenz M."/>
            <person name="Spormann A.M."/>
            <person name="Op den Camp H."/>
            <person name="Overmann J."/>
            <person name="Amann R."/>
            <person name="Jetten M.S.M."/>
            <person name="Mascher T."/>
            <person name="Medema M.H."/>
            <person name="Devos D.P."/>
            <person name="Kaster A.-K."/>
            <person name="Ovreas L."/>
            <person name="Rohde M."/>
            <person name="Galperin M.Y."/>
            <person name="Jogler C."/>
        </authorList>
    </citation>
    <scope>NUCLEOTIDE SEQUENCE [LARGE SCALE GENOMIC DNA]</scope>
    <source>
        <strain evidence="10 11">Poly30</strain>
    </source>
</reference>
<keyword evidence="2 7" id="KW-0349">Heme</keyword>
<keyword evidence="3 7" id="KW-0479">Metal-binding</keyword>
<dbReference type="GO" id="GO:0009055">
    <property type="term" value="F:electron transfer activity"/>
    <property type="evidence" value="ECO:0007669"/>
    <property type="project" value="InterPro"/>
</dbReference>
<protein>
    <submittedName>
        <fullName evidence="10">Cytochrome c551 peroxidase</fullName>
        <ecNumber evidence="10">1.11.1.5</ecNumber>
    </submittedName>
</protein>
<evidence type="ECO:0000256" key="7">
    <source>
        <dbReference type="PROSITE-ProRule" id="PRU00433"/>
    </source>
</evidence>
<dbReference type="Gene3D" id="1.10.760.10">
    <property type="entry name" value="Cytochrome c-like domain"/>
    <property type="match status" value="2"/>
</dbReference>
<evidence type="ECO:0000313" key="11">
    <source>
        <dbReference type="Proteomes" id="UP000320390"/>
    </source>
</evidence>
<feature type="domain" description="Cytochrome c" evidence="9">
    <location>
        <begin position="316"/>
        <end position="493"/>
    </location>
</feature>
<dbReference type="PANTHER" id="PTHR30600">
    <property type="entry name" value="CYTOCHROME C PEROXIDASE-RELATED"/>
    <property type="match status" value="1"/>
</dbReference>
<gene>
    <name evidence="10" type="primary">ccp_2</name>
    <name evidence="10" type="ORF">Poly30_10020</name>
</gene>
<organism evidence="10 11">
    <name type="scientific">Saltatorellus ferox</name>
    <dbReference type="NCBI Taxonomy" id="2528018"/>
    <lineage>
        <taxon>Bacteria</taxon>
        <taxon>Pseudomonadati</taxon>
        <taxon>Planctomycetota</taxon>
        <taxon>Planctomycetia</taxon>
        <taxon>Planctomycetia incertae sedis</taxon>
        <taxon>Saltatorellus</taxon>
    </lineage>
</organism>
<evidence type="ECO:0000256" key="4">
    <source>
        <dbReference type="ARBA" id="ARBA00022729"/>
    </source>
</evidence>
<evidence type="ECO:0000256" key="5">
    <source>
        <dbReference type="ARBA" id="ARBA00023002"/>
    </source>
</evidence>
<comment type="subcellular location">
    <subcellularLocation>
        <location evidence="1">Cell envelope</location>
    </subcellularLocation>
</comment>
<keyword evidence="11" id="KW-1185">Reference proteome</keyword>
<keyword evidence="4" id="KW-0732">Signal</keyword>
<dbReference type="PROSITE" id="PS51257">
    <property type="entry name" value="PROKAR_LIPOPROTEIN"/>
    <property type="match status" value="1"/>
</dbReference>
<sequence>MRRVARSGGVRLATVWLGVALFAVGCGHPETPGRGGSEADSTAIEAKAWIPPLSPDALKRTLRLSPVPAVPVDPTNRVSGNPDAAELGRHLFHSRALSRAGTIACATCHDPRESFADGKKLSMGVMQLERHAPSLWNVAHLRWFFWDGRADSLWNQALVPLEDPLEHAFTRSDVVRTIHGEPTLRTLYETVFGPMPPFDDAERFPPAARPVPADDRAHQLAAAHAKRQRARAGIQGTATTGEHHTHLYGTGFYHPHQRAWDSMTPEDQEAVTRAFVNAGKSIAAFQERLVSARAPFDVFVEGLREHDPDKVAALDPAALRGLELFTGKAQCIVCHHGPLFTDYEFHDTQVPSNESLLWSDSDGQAEPPRRPEDAPPEDLGRVHGVERLRASEFGVGSRWSDDPNGPSRVKVDYLPRHLHEGSPEFKTPSLRNVALTAPYMHNGVFDTLEQVVEFYNTRETARPASGQSERILQPLHLSPSEAEDLVTFLESLTDDSLDLSSVRAPR</sequence>
<accession>A0A518EN46</accession>
<dbReference type="GO" id="GO:0030313">
    <property type="term" value="C:cell envelope"/>
    <property type="evidence" value="ECO:0007669"/>
    <property type="project" value="UniProtKB-SubCell"/>
</dbReference>
<dbReference type="PANTHER" id="PTHR30600:SF10">
    <property type="entry name" value="BLL6722 PROTEIN"/>
    <property type="match status" value="1"/>
</dbReference>
<dbReference type="InterPro" id="IPR051395">
    <property type="entry name" value="Cytochrome_c_Peroxidase/MauG"/>
</dbReference>
<dbReference type="InterPro" id="IPR036909">
    <property type="entry name" value="Cyt_c-like_dom_sf"/>
</dbReference>
<keyword evidence="6 7" id="KW-0408">Iron</keyword>
<dbReference type="Pfam" id="PF03150">
    <property type="entry name" value="CCP_MauG"/>
    <property type="match status" value="1"/>
</dbReference>
<feature type="compositionally biased region" description="Basic and acidic residues" evidence="8">
    <location>
        <begin position="367"/>
        <end position="381"/>
    </location>
</feature>
<dbReference type="SUPFAM" id="SSF46626">
    <property type="entry name" value="Cytochrome c"/>
    <property type="match status" value="2"/>
</dbReference>
<dbReference type="PROSITE" id="PS51007">
    <property type="entry name" value="CYTC"/>
    <property type="match status" value="1"/>
</dbReference>
<evidence type="ECO:0000256" key="6">
    <source>
        <dbReference type="ARBA" id="ARBA00023004"/>
    </source>
</evidence>
<keyword evidence="5 10" id="KW-0560">Oxidoreductase</keyword>
<evidence type="ECO:0000256" key="3">
    <source>
        <dbReference type="ARBA" id="ARBA00022723"/>
    </source>
</evidence>
<proteinExistence type="predicted"/>
<evidence type="ECO:0000256" key="2">
    <source>
        <dbReference type="ARBA" id="ARBA00022617"/>
    </source>
</evidence>
<dbReference type="EC" id="1.11.1.5" evidence="10"/>
<dbReference type="EMBL" id="CP036434">
    <property type="protein sequence ID" value="QDV05504.1"/>
    <property type="molecule type" value="Genomic_DNA"/>
</dbReference>
<dbReference type="GO" id="GO:0020037">
    <property type="term" value="F:heme binding"/>
    <property type="evidence" value="ECO:0007669"/>
    <property type="project" value="InterPro"/>
</dbReference>
<dbReference type="GO" id="GO:0046872">
    <property type="term" value="F:metal ion binding"/>
    <property type="evidence" value="ECO:0007669"/>
    <property type="project" value="UniProtKB-KW"/>
</dbReference>
<evidence type="ECO:0000256" key="8">
    <source>
        <dbReference type="SAM" id="MobiDB-lite"/>
    </source>
</evidence>
<evidence type="ECO:0000256" key="1">
    <source>
        <dbReference type="ARBA" id="ARBA00004196"/>
    </source>
</evidence>